<proteinExistence type="predicted"/>
<dbReference type="PANTHER" id="PTHR30154:SF34">
    <property type="entry name" value="TRANSCRIPTIONAL REGULATOR AZLB"/>
    <property type="match status" value="1"/>
</dbReference>
<dbReference type="Pfam" id="PF01037">
    <property type="entry name" value="AsnC_trans_reg"/>
    <property type="match status" value="1"/>
</dbReference>
<dbReference type="GO" id="GO:0006355">
    <property type="term" value="P:regulation of DNA-templated transcription"/>
    <property type="evidence" value="ECO:0007669"/>
    <property type="project" value="UniProtKB-ARBA"/>
</dbReference>
<dbReference type="InterPro" id="IPR019885">
    <property type="entry name" value="Tscrpt_reg_HTH_AsnC-type_CS"/>
</dbReference>
<dbReference type="OrthoDB" id="9811243at2"/>
<dbReference type="AlphaFoldDB" id="A0A4R0PAX5"/>
<sequence length="151" mass="16916">MISDADRSILKQLQTNCRLTNQQLAAETNMSASACWRRVQSLENLGVIGAYVARIDPRKAGLDFMALVHVSLSRHEASAVRAFVRSVLDQPEVLQCFATTGESDYILRVVTRDMSAYHEFLNRFLFQQSVVVQVNTSVVMHVEKDSCALPL</sequence>
<evidence type="ECO:0000256" key="2">
    <source>
        <dbReference type="ARBA" id="ARBA00023125"/>
    </source>
</evidence>
<dbReference type="InterPro" id="IPR000485">
    <property type="entry name" value="AsnC-type_HTH_dom"/>
</dbReference>
<keyword evidence="6" id="KW-1185">Reference proteome</keyword>
<keyword evidence="3" id="KW-0804">Transcription</keyword>
<reference evidence="5 6" key="1">
    <citation type="journal article" date="2015" name="Antonie Van Leeuwenhoek">
        <title>Oricola cellulosilytica gen. nov., sp. nov., a cellulose-degrading bacterium of the family Phyllobacteriaceae isolated from surface seashore water, and emended descriptions of Mesorhizobium loti and Phyllobacterium myrsinacearum.</title>
        <authorList>
            <person name="Hameed A."/>
            <person name="Shahina M."/>
            <person name="Lai W.A."/>
            <person name="Lin S.Y."/>
            <person name="Young L.S."/>
            <person name="Liu Y.C."/>
            <person name="Hsu Y.H."/>
            <person name="Young C.C."/>
        </authorList>
    </citation>
    <scope>NUCLEOTIDE SEQUENCE [LARGE SCALE GENOMIC DNA]</scope>
    <source>
        <strain evidence="5 6">KCTC 52183</strain>
    </source>
</reference>
<dbReference type="InterPro" id="IPR019887">
    <property type="entry name" value="Tscrpt_reg_AsnC/Lrp_C"/>
</dbReference>
<dbReference type="PANTHER" id="PTHR30154">
    <property type="entry name" value="LEUCINE-RESPONSIVE REGULATORY PROTEIN"/>
    <property type="match status" value="1"/>
</dbReference>
<dbReference type="InterPro" id="IPR011991">
    <property type="entry name" value="ArsR-like_HTH"/>
</dbReference>
<gene>
    <name evidence="5" type="ORF">E0D97_16220</name>
</gene>
<protein>
    <submittedName>
        <fullName evidence="5">Lrp/AsnC family transcriptional regulator</fullName>
    </submittedName>
</protein>
<dbReference type="SMART" id="SM00344">
    <property type="entry name" value="HTH_ASNC"/>
    <property type="match status" value="1"/>
</dbReference>
<dbReference type="Proteomes" id="UP000291301">
    <property type="component" value="Unassembled WGS sequence"/>
</dbReference>
<dbReference type="PRINTS" id="PR00033">
    <property type="entry name" value="HTHASNC"/>
</dbReference>
<keyword evidence="2" id="KW-0238">DNA-binding</keyword>
<dbReference type="InterPro" id="IPR036388">
    <property type="entry name" value="WH-like_DNA-bd_sf"/>
</dbReference>
<organism evidence="5 6">
    <name type="scientific">Oricola cellulosilytica</name>
    <dbReference type="NCBI Taxonomy" id="1429082"/>
    <lineage>
        <taxon>Bacteria</taxon>
        <taxon>Pseudomonadati</taxon>
        <taxon>Pseudomonadota</taxon>
        <taxon>Alphaproteobacteria</taxon>
        <taxon>Hyphomicrobiales</taxon>
        <taxon>Ahrensiaceae</taxon>
        <taxon>Oricola</taxon>
    </lineage>
</organism>
<dbReference type="GO" id="GO:0043200">
    <property type="term" value="P:response to amino acid"/>
    <property type="evidence" value="ECO:0007669"/>
    <property type="project" value="TreeGrafter"/>
</dbReference>
<keyword evidence="1" id="KW-0805">Transcription regulation</keyword>
<dbReference type="InterPro" id="IPR011008">
    <property type="entry name" value="Dimeric_a/b-barrel"/>
</dbReference>
<feature type="domain" description="HTH asnC-type" evidence="4">
    <location>
        <begin position="2"/>
        <end position="63"/>
    </location>
</feature>
<evidence type="ECO:0000313" key="5">
    <source>
        <dbReference type="EMBL" id="TCD11975.1"/>
    </source>
</evidence>
<dbReference type="PROSITE" id="PS50956">
    <property type="entry name" value="HTH_ASNC_2"/>
    <property type="match status" value="1"/>
</dbReference>
<dbReference type="GO" id="GO:0005829">
    <property type="term" value="C:cytosol"/>
    <property type="evidence" value="ECO:0007669"/>
    <property type="project" value="TreeGrafter"/>
</dbReference>
<dbReference type="Gene3D" id="3.30.70.920">
    <property type="match status" value="1"/>
</dbReference>
<dbReference type="InterPro" id="IPR036390">
    <property type="entry name" value="WH_DNA-bd_sf"/>
</dbReference>
<dbReference type="CDD" id="cd00090">
    <property type="entry name" value="HTH_ARSR"/>
    <property type="match status" value="1"/>
</dbReference>
<comment type="caution">
    <text evidence="5">The sequence shown here is derived from an EMBL/GenBank/DDBJ whole genome shotgun (WGS) entry which is preliminary data.</text>
</comment>
<dbReference type="PROSITE" id="PS00519">
    <property type="entry name" value="HTH_ASNC_1"/>
    <property type="match status" value="1"/>
</dbReference>
<name>A0A4R0PAX5_9HYPH</name>
<dbReference type="RefSeq" id="WP_131571172.1">
    <property type="nucleotide sequence ID" value="NZ_JAINFK010000007.1"/>
</dbReference>
<dbReference type="InterPro" id="IPR019888">
    <property type="entry name" value="Tscrpt_reg_AsnC-like"/>
</dbReference>
<dbReference type="SUPFAM" id="SSF46785">
    <property type="entry name" value="Winged helix' DNA-binding domain"/>
    <property type="match status" value="1"/>
</dbReference>
<dbReference type="SUPFAM" id="SSF54909">
    <property type="entry name" value="Dimeric alpha+beta barrel"/>
    <property type="match status" value="1"/>
</dbReference>
<evidence type="ECO:0000256" key="3">
    <source>
        <dbReference type="ARBA" id="ARBA00023163"/>
    </source>
</evidence>
<dbReference type="Pfam" id="PF13412">
    <property type="entry name" value="HTH_24"/>
    <property type="match status" value="1"/>
</dbReference>
<evidence type="ECO:0000256" key="1">
    <source>
        <dbReference type="ARBA" id="ARBA00023015"/>
    </source>
</evidence>
<evidence type="ECO:0000313" key="6">
    <source>
        <dbReference type="Proteomes" id="UP000291301"/>
    </source>
</evidence>
<evidence type="ECO:0000259" key="4">
    <source>
        <dbReference type="PROSITE" id="PS50956"/>
    </source>
</evidence>
<dbReference type="Gene3D" id="1.10.10.10">
    <property type="entry name" value="Winged helix-like DNA-binding domain superfamily/Winged helix DNA-binding domain"/>
    <property type="match status" value="1"/>
</dbReference>
<dbReference type="EMBL" id="SJST01000008">
    <property type="protein sequence ID" value="TCD11975.1"/>
    <property type="molecule type" value="Genomic_DNA"/>
</dbReference>
<accession>A0A4R0PAX5</accession>
<dbReference type="GO" id="GO:0043565">
    <property type="term" value="F:sequence-specific DNA binding"/>
    <property type="evidence" value="ECO:0007669"/>
    <property type="project" value="InterPro"/>
</dbReference>